<accession>A0A5C7EJX0</accession>
<dbReference type="HAMAP" id="MF_02231">
    <property type="entry name" value="UbiT"/>
    <property type="match status" value="1"/>
</dbReference>
<name>A0A5C7EJX0_9PROT</name>
<reference evidence="3 4" key="1">
    <citation type="submission" date="2019-08" db="EMBL/GenBank/DDBJ databases">
        <title>Pelomicrobium methylotrophicum gen. nov., sp. nov. a moderately thermophilic, facultatively anaerobic, lithoautotrophic and methylotrophic bacterium isolated from a terrestrial mud volcano.</title>
        <authorList>
            <person name="Slobodkina G.B."/>
            <person name="Merkel A.Y."/>
            <person name="Slobodkin A.I."/>
        </authorList>
    </citation>
    <scope>NUCLEOTIDE SEQUENCE [LARGE SCALE GENOMIC DNA]</scope>
    <source>
        <strain evidence="3 4">SM250</strain>
    </source>
</reference>
<comment type="pathway">
    <text evidence="1">Cofactor biosynthesis; ubiquinone biosynthesis.</text>
</comment>
<dbReference type="InterPro" id="IPR036527">
    <property type="entry name" value="SCP2_sterol-bd_dom_sf"/>
</dbReference>
<dbReference type="EMBL" id="VPFL01000011">
    <property type="protein sequence ID" value="TXF11737.1"/>
    <property type="molecule type" value="Genomic_DNA"/>
</dbReference>
<dbReference type="UniPathway" id="UPA00232"/>
<protein>
    <recommendedName>
        <fullName evidence="1">Ubiquinone biosynthesis accessory factor UbiT</fullName>
    </recommendedName>
</protein>
<dbReference type="Proteomes" id="UP000321201">
    <property type="component" value="Unassembled WGS sequence"/>
</dbReference>
<dbReference type="AlphaFoldDB" id="A0A5C7EJX0"/>
<organism evidence="3 4">
    <name type="scientific">Pelomicrobium methylotrophicum</name>
    <dbReference type="NCBI Taxonomy" id="2602750"/>
    <lineage>
        <taxon>Bacteria</taxon>
        <taxon>Pseudomonadati</taxon>
        <taxon>Pseudomonadota</taxon>
        <taxon>Hydrogenophilia</taxon>
        <taxon>Hydrogenophilia incertae sedis</taxon>
        <taxon>Pelomicrobium</taxon>
    </lineage>
</organism>
<sequence length="151" mass="16352">MSLPSFPPPLARLLSRLPAYPLSAALAAALNLALWPRLPKELRAPMEGRRVRLRAVDAGVTVELVAGPRGFVPCLGGPSPDLAVSASVADFLRLLLREDDPDTLFFSRRLLLEGDTELGLQVKNALAAVDWPPPWVREAARHLLRPPGTPS</sequence>
<comment type="caution">
    <text evidence="3">The sequence shown here is derived from an EMBL/GenBank/DDBJ whole genome shotgun (WGS) entry which is preliminary data.</text>
</comment>
<dbReference type="OrthoDB" id="5292463at2"/>
<dbReference type="InterPro" id="IPR016830">
    <property type="entry name" value="UbiT"/>
</dbReference>
<dbReference type="GO" id="GO:0006744">
    <property type="term" value="P:ubiquinone biosynthetic process"/>
    <property type="evidence" value="ECO:0007669"/>
    <property type="project" value="UniProtKB-UniRule"/>
</dbReference>
<dbReference type="InterPro" id="IPR003033">
    <property type="entry name" value="SCP2_sterol-bd_dom"/>
</dbReference>
<dbReference type="SUPFAM" id="SSF55718">
    <property type="entry name" value="SCP-like"/>
    <property type="match status" value="1"/>
</dbReference>
<evidence type="ECO:0000259" key="2">
    <source>
        <dbReference type="Pfam" id="PF02036"/>
    </source>
</evidence>
<comment type="function">
    <text evidence="1">Required for O(2)-independent ubiquinone (coenzyme Q) biosynthesis. Likely functions as an accessory factor.</text>
</comment>
<gene>
    <name evidence="1" type="primary">ubiT</name>
    <name evidence="3" type="ORF">FR698_09225</name>
</gene>
<dbReference type="Pfam" id="PF02036">
    <property type="entry name" value="SCP2"/>
    <property type="match status" value="1"/>
</dbReference>
<keyword evidence="4" id="KW-1185">Reference proteome</keyword>
<comment type="similarity">
    <text evidence="1">Belongs to the UbiT family.</text>
</comment>
<evidence type="ECO:0000256" key="1">
    <source>
        <dbReference type="HAMAP-Rule" id="MF_02231"/>
    </source>
</evidence>
<evidence type="ECO:0000313" key="3">
    <source>
        <dbReference type="EMBL" id="TXF11737.1"/>
    </source>
</evidence>
<keyword evidence="1" id="KW-0831">Ubiquinone biosynthesis</keyword>
<proteinExistence type="inferred from homology"/>
<dbReference type="RefSeq" id="WP_147799908.1">
    <property type="nucleotide sequence ID" value="NZ_VPFL01000011.1"/>
</dbReference>
<evidence type="ECO:0000313" key="4">
    <source>
        <dbReference type="Proteomes" id="UP000321201"/>
    </source>
</evidence>
<dbReference type="InParanoid" id="A0A5C7EJX0"/>
<feature type="domain" description="SCP2" evidence="2">
    <location>
        <begin position="40"/>
        <end position="126"/>
    </location>
</feature>